<protein>
    <submittedName>
        <fullName evidence="1">Uncharacterized protein</fullName>
    </submittedName>
</protein>
<dbReference type="Proteomes" id="UP000263742">
    <property type="component" value="Segment"/>
</dbReference>
<dbReference type="EMBL" id="MH460460">
    <property type="protein sequence ID" value="AXG66466.1"/>
    <property type="molecule type" value="Genomic_DNA"/>
</dbReference>
<gene>
    <name evidence="1" type="ORF">JA13_063</name>
</gene>
<proteinExistence type="predicted"/>
<evidence type="ECO:0000313" key="1">
    <source>
        <dbReference type="EMBL" id="AXG66466.1"/>
    </source>
</evidence>
<name>A0A384ZW60_9CAUD</name>
<reference evidence="1 2" key="1">
    <citation type="journal article" date="2018" name="Front. Microbiol.">
        <title>Jumbo Bacteriophages Are Represented Within an Increasing Diversity of Environmental Viruses Infecting the Emerging Phytopathogen, Dickeya solani.</title>
        <authorList>
            <person name="Day A.W."/>
            <person name="Ahn J."/>
            <person name="Salmond G.P.C."/>
        </authorList>
    </citation>
    <scope>NUCLEOTIDE SEQUENCE [LARGE SCALE GENOMIC DNA]</scope>
</reference>
<accession>A0A384ZW60</accession>
<organism evidence="1 2">
    <name type="scientific">Dickeya phage vB_DsoM_JA13</name>
    <dbReference type="NCBI Taxonomy" id="2283030"/>
    <lineage>
        <taxon>Viruses</taxon>
        <taxon>Duplodnaviria</taxon>
        <taxon>Heunggongvirae</taxon>
        <taxon>Uroviricota</taxon>
        <taxon>Caudoviricetes</taxon>
        <taxon>Salmondvirus</taxon>
        <taxon>Salmondvirus JA11</taxon>
    </lineage>
</organism>
<sequence>MEARLVYNKVRSGSEYDGANLVVRAYMQQSSFGNQALLYADVIYTENCRRVVKQFSNTNPTRLAEEVADFANDRMLASDVVYCSNDLPDHTRSQADIANRFKTAFCAEIEAITDEARRIREAREKDNERQDKIYAPYRDRKIEEAKQKIFGNK</sequence>
<evidence type="ECO:0000313" key="2">
    <source>
        <dbReference type="Proteomes" id="UP000263742"/>
    </source>
</evidence>